<dbReference type="PRINTS" id="PR00381">
    <property type="entry name" value="KINESINLIGHT"/>
</dbReference>
<sequence>MATTKALVLWDPYTDQVVAKIDENSQPEGGRWALVLNALVSGCPGRTLDHVYSSLGAVLEKQANRAAYSLGLGPHVVAQKIKSSFGNGEDRVQRLELLRSSTSQKLEKKCLKLLKYTMPTESANMQCHAFKETVNLATLFPGLRMVFLYSKFLDGATAREAISALWDRSPRSSNDEWVFWQTLAATSLTETTISAIIEETSISDLTDCQEAGLSVIEKLLIEHNSSGASPYSSALCIRYLSAILHLPGFWLNAGTIHGHVANKLCCEMVVLLKDIGVDILALGPIDVSEGPFDYDGVDLLATILLTGILNWFAKLERQDWIVQPWCESFTTFLQLLRMPRAAELLPKSFTFANSNFEDIVPTSYKEAKLNVTVDSENHIDTPDSIHNDPVADLHCKNDSTTNVHSRISDHNDGQCPSSDHEDHSDTWSEILSVDSSEALSQNETEISSTSDAKAYDFNDDADFEVHNLRRFESGPYLGGSSYLNQDLALGNAVGVQSLQNSPLHPSPEARRKEAEEHKIILVQSQKDLGDYHPSTLQAMEDLARTYYELGEFMLARDLRVVVLEKRKIQLGEEHPNTLRSMGALGLTYGQLGQHNEAESLQVQVLEKQRKLLGEDHPYTLWAVGNLATTYEKLGFPMEAKSLIVQVLEVRREVLGEGHPDIMRTMGGLASTYNDIDQLKEAESLLVQELKNQRMVLGEEHPETLRIMGNLASTYQELGQFTEAESLWAQVLKKWSELLGDNHPDTLWAMGHLATTYLKLGRLSAAEEIGLAVLEKKKKISGQ</sequence>
<dbReference type="EMBL" id="JACAZI010000029">
    <property type="protein sequence ID" value="KAF7333391.1"/>
    <property type="molecule type" value="Genomic_DNA"/>
</dbReference>
<evidence type="ECO:0000313" key="3">
    <source>
        <dbReference type="Proteomes" id="UP000620124"/>
    </source>
</evidence>
<protein>
    <submittedName>
        <fullName evidence="2">High osmolarity signaling protein SHO1</fullName>
    </submittedName>
</protein>
<comment type="caution">
    <text evidence="2">The sequence shown here is derived from an EMBL/GenBank/DDBJ whole genome shotgun (WGS) entry which is preliminary data.</text>
</comment>
<dbReference type="Proteomes" id="UP000620124">
    <property type="component" value="Unassembled WGS sequence"/>
</dbReference>
<dbReference type="Gene3D" id="1.25.40.10">
    <property type="entry name" value="Tetratricopeptide repeat domain"/>
    <property type="match status" value="2"/>
</dbReference>
<keyword evidence="3" id="KW-1185">Reference proteome</keyword>
<gene>
    <name evidence="2" type="ORF">MVEN_02354800</name>
</gene>
<dbReference type="SUPFAM" id="SSF48452">
    <property type="entry name" value="TPR-like"/>
    <property type="match status" value="2"/>
</dbReference>
<dbReference type="AlphaFoldDB" id="A0A8H6X3K4"/>
<dbReference type="OrthoDB" id="5986190at2759"/>
<accession>A0A8H6X3K4</accession>
<proteinExistence type="predicted"/>
<dbReference type="PANTHER" id="PTHR46082">
    <property type="entry name" value="ATP/GTP-BINDING PROTEIN-RELATED"/>
    <property type="match status" value="1"/>
</dbReference>
<dbReference type="PANTHER" id="PTHR46082:SF11">
    <property type="entry name" value="AAA+ ATPASE DOMAIN-CONTAINING PROTEIN-RELATED"/>
    <property type="match status" value="1"/>
</dbReference>
<dbReference type="Pfam" id="PF13424">
    <property type="entry name" value="TPR_12"/>
    <property type="match status" value="2"/>
</dbReference>
<feature type="region of interest" description="Disordered" evidence="1">
    <location>
        <begin position="401"/>
        <end position="426"/>
    </location>
</feature>
<feature type="compositionally biased region" description="Basic and acidic residues" evidence="1">
    <location>
        <begin position="406"/>
        <end position="426"/>
    </location>
</feature>
<dbReference type="InterPro" id="IPR053137">
    <property type="entry name" value="NLR-like"/>
</dbReference>
<evidence type="ECO:0000256" key="1">
    <source>
        <dbReference type="SAM" id="MobiDB-lite"/>
    </source>
</evidence>
<reference evidence="2" key="1">
    <citation type="submission" date="2020-05" db="EMBL/GenBank/DDBJ databases">
        <title>Mycena genomes resolve the evolution of fungal bioluminescence.</title>
        <authorList>
            <person name="Tsai I.J."/>
        </authorList>
    </citation>
    <scope>NUCLEOTIDE SEQUENCE</scope>
    <source>
        <strain evidence="2">CCC161011</strain>
    </source>
</reference>
<evidence type="ECO:0000313" key="2">
    <source>
        <dbReference type="EMBL" id="KAF7333391.1"/>
    </source>
</evidence>
<dbReference type="InterPro" id="IPR011990">
    <property type="entry name" value="TPR-like_helical_dom_sf"/>
</dbReference>
<dbReference type="Pfam" id="PF13374">
    <property type="entry name" value="TPR_10"/>
    <property type="match status" value="2"/>
</dbReference>
<name>A0A8H6X3K4_9AGAR</name>
<organism evidence="2 3">
    <name type="scientific">Mycena venus</name>
    <dbReference type="NCBI Taxonomy" id="2733690"/>
    <lineage>
        <taxon>Eukaryota</taxon>
        <taxon>Fungi</taxon>
        <taxon>Dikarya</taxon>
        <taxon>Basidiomycota</taxon>
        <taxon>Agaricomycotina</taxon>
        <taxon>Agaricomycetes</taxon>
        <taxon>Agaricomycetidae</taxon>
        <taxon>Agaricales</taxon>
        <taxon>Marasmiineae</taxon>
        <taxon>Mycenaceae</taxon>
        <taxon>Mycena</taxon>
    </lineage>
</organism>